<accession>A0ABQ1AK77</accession>
<dbReference type="Proteomes" id="UP000465266">
    <property type="component" value="Unassembled WGS sequence"/>
</dbReference>
<dbReference type="InterPro" id="IPR002347">
    <property type="entry name" value="SDR_fam"/>
</dbReference>
<dbReference type="InterPro" id="IPR036291">
    <property type="entry name" value="NAD(P)-bd_dom_sf"/>
</dbReference>
<dbReference type="PRINTS" id="PR00081">
    <property type="entry name" value="GDHRDH"/>
</dbReference>
<dbReference type="Pfam" id="PF00106">
    <property type="entry name" value="adh_short"/>
    <property type="match status" value="1"/>
</dbReference>
<dbReference type="PANTHER" id="PTHR43180:SF86">
    <property type="entry name" value="DEHYDROGENASE, PUTATIVE (AFU_ORTHOLOGUE AFUA_3G00290)-RELATED"/>
    <property type="match status" value="1"/>
</dbReference>
<dbReference type="EMBL" id="BLKG01000031">
    <property type="protein sequence ID" value="GFF83411.1"/>
    <property type="molecule type" value="Genomic_DNA"/>
</dbReference>
<proteinExistence type="inferred from homology"/>
<sequence length="302" mass="32411">MSRFHPTITPESLKDKVIVVTGGANGIGAGLVEYCCQQGAYVCFGDVAEDAGNQIAQSLCSSGSSSTPQAIFQHTDVTSYQSVLDLFDLALETYGHVDHAVAGAGIMEIGNLFDPALTLETVREAPTTKVLDVNLTGCLYVARIASVYLRQNRPEQADRSITLISSVAGFKESPGMFVYQASKHGVLGLMRSLRLYLSSSTHRIRVNAICPWMTATAMVKGVHEAWTKAKLPCNTPADVAHIIAGVLADSSLNGKSMYVEGGRGWEMEANIDRLEPQWLGEEPSRSLAQGQAVLGSGMDWAQ</sequence>
<evidence type="ECO:0000256" key="2">
    <source>
        <dbReference type="ARBA" id="ARBA00023002"/>
    </source>
</evidence>
<evidence type="ECO:0000256" key="1">
    <source>
        <dbReference type="ARBA" id="ARBA00006484"/>
    </source>
</evidence>
<keyword evidence="4" id="KW-1185">Reference proteome</keyword>
<comment type="similarity">
    <text evidence="1">Belongs to the short-chain dehydrogenases/reductases (SDR) family.</text>
</comment>
<protein>
    <submittedName>
        <fullName evidence="3">3-hydroxyacyl-CoA dehydrogenase type-2</fullName>
    </submittedName>
</protein>
<gene>
    <name evidence="3" type="ORF">IFM53868_03796</name>
</gene>
<reference evidence="3 4" key="1">
    <citation type="submission" date="2020-01" db="EMBL/GenBank/DDBJ databases">
        <title>Draft genome sequence of Aspergillus udagawae IFM 53868.</title>
        <authorList>
            <person name="Takahashi H."/>
            <person name="Yaguchi T."/>
        </authorList>
    </citation>
    <scope>NUCLEOTIDE SEQUENCE [LARGE SCALE GENOMIC DNA]</scope>
    <source>
        <strain evidence="3 4">IFM 53868</strain>
    </source>
</reference>
<dbReference type="PANTHER" id="PTHR43180">
    <property type="entry name" value="3-OXOACYL-(ACYL-CARRIER-PROTEIN) REDUCTASE (AFU_ORTHOLOGUE AFUA_6G11210)"/>
    <property type="match status" value="1"/>
</dbReference>
<keyword evidence="2" id="KW-0560">Oxidoreductase</keyword>
<organism evidence="3 4">
    <name type="scientific">Aspergillus udagawae</name>
    <dbReference type="NCBI Taxonomy" id="91492"/>
    <lineage>
        <taxon>Eukaryota</taxon>
        <taxon>Fungi</taxon>
        <taxon>Dikarya</taxon>
        <taxon>Ascomycota</taxon>
        <taxon>Pezizomycotina</taxon>
        <taxon>Eurotiomycetes</taxon>
        <taxon>Eurotiomycetidae</taxon>
        <taxon>Eurotiales</taxon>
        <taxon>Aspergillaceae</taxon>
        <taxon>Aspergillus</taxon>
        <taxon>Aspergillus subgen. Fumigati</taxon>
    </lineage>
</organism>
<evidence type="ECO:0000313" key="3">
    <source>
        <dbReference type="EMBL" id="GFF83411.1"/>
    </source>
</evidence>
<dbReference type="Gene3D" id="3.40.50.720">
    <property type="entry name" value="NAD(P)-binding Rossmann-like Domain"/>
    <property type="match status" value="1"/>
</dbReference>
<dbReference type="SUPFAM" id="SSF51735">
    <property type="entry name" value="NAD(P)-binding Rossmann-fold domains"/>
    <property type="match status" value="1"/>
</dbReference>
<evidence type="ECO:0000313" key="4">
    <source>
        <dbReference type="Proteomes" id="UP000465266"/>
    </source>
</evidence>
<comment type="caution">
    <text evidence="3">The sequence shown here is derived from an EMBL/GenBank/DDBJ whole genome shotgun (WGS) entry which is preliminary data.</text>
</comment>
<name>A0ABQ1AK77_9EURO</name>